<proteinExistence type="predicted"/>
<evidence type="ECO:0000313" key="1">
    <source>
        <dbReference type="EMBL" id="SSX04805.1"/>
    </source>
</evidence>
<dbReference type="AlphaFoldDB" id="A0A336KN68"/>
<evidence type="ECO:0000313" key="2">
    <source>
        <dbReference type="EMBL" id="SSX25168.1"/>
    </source>
</evidence>
<name>A0A336KN68_CULSO</name>
<gene>
    <name evidence="1" type="primary">CSON012054</name>
</gene>
<protein>
    <submittedName>
        <fullName evidence="1">CSON012054 protein</fullName>
    </submittedName>
</protein>
<reference evidence="2" key="2">
    <citation type="submission" date="2018-07" db="EMBL/GenBank/DDBJ databases">
        <authorList>
            <person name="Quirk P.G."/>
            <person name="Krulwich T.A."/>
        </authorList>
    </citation>
    <scope>NUCLEOTIDE SEQUENCE</scope>
</reference>
<dbReference type="EMBL" id="UFQT01000550">
    <property type="protein sequence ID" value="SSX25168.1"/>
    <property type="molecule type" value="Genomic_DNA"/>
</dbReference>
<organism evidence="1">
    <name type="scientific">Culicoides sonorensis</name>
    <name type="common">Biting midge</name>
    <dbReference type="NCBI Taxonomy" id="179676"/>
    <lineage>
        <taxon>Eukaryota</taxon>
        <taxon>Metazoa</taxon>
        <taxon>Ecdysozoa</taxon>
        <taxon>Arthropoda</taxon>
        <taxon>Hexapoda</taxon>
        <taxon>Insecta</taxon>
        <taxon>Pterygota</taxon>
        <taxon>Neoptera</taxon>
        <taxon>Endopterygota</taxon>
        <taxon>Diptera</taxon>
        <taxon>Nematocera</taxon>
        <taxon>Chironomoidea</taxon>
        <taxon>Ceratopogonidae</taxon>
        <taxon>Ceratopogoninae</taxon>
        <taxon>Culicoides</taxon>
        <taxon>Monoculicoides</taxon>
    </lineage>
</organism>
<reference evidence="1" key="1">
    <citation type="submission" date="2018-04" db="EMBL/GenBank/DDBJ databases">
        <authorList>
            <person name="Go L.Y."/>
            <person name="Mitchell J.A."/>
        </authorList>
    </citation>
    <scope>NUCLEOTIDE SEQUENCE</scope>
    <source>
        <tissue evidence="1">Whole organism</tissue>
    </source>
</reference>
<accession>A0A336KN68</accession>
<dbReference type="VEuPathDB" id="VectorBase:CSON012054"/>
<sequence>MHLVNWFLLHFHVRIQHVVLEFQRQVALVLVNLLGHDVDMPVIDYRNHARHSTIVLLHPESHDFVSKLLLLIDSIPPFERNVFAFSSNEGGTDVPLAVSSIAAGRFKLESIALRVCVDSRNFIISALISSVLRGAKACDLASCILPGPSKVLISGICSLYIKSLSFFASVKCRCALLAYSSKKLGLPDRVLAALNNSTAFCNREIS</sequence>
<dbReference type="EMBL" id="UFQS01000550">
    <property type="protein sequence ID" value="SSX04805.1"/>
    <property type="molecule type" value="Genomic_DNA"/>
</dbReference>